<organism evidence="3 4">
    <name type="scientific">Fusarium oxysporum</name>
    <name type="common">Fusarium vascular wilt</name>
    <dbReference type="NCBI Taxonomy" id="5507"/>
    <lineage>
        <taxon>Eukaryota</taxon>
        <taxon>Fungi</taxon>
        <taxon>Dikarya</taxon>
        <taxon>Ascomycota</taxon>
        <taxon>Pezizomycotina</taxon>
        <taxon>Sordariomycetes</taxon>
        <taxon>Hypocreomycetidae</taxon>
        <taxon>Hypocreales</taxon>
        <taxon>Nectriaceae</taxon>
        <taxon>Fusarium</taxon>
        <taxon>Fusarium oxysporum species complex</taxon>
    </lineage>
</organism>
<feature type="region of interest" description="Disordered" evidence="1">
    <location>
        <begin position="571"/>
        <end position="593"/>
    </location>
</feature>
<proteinExistence type="predicted"/>
<dbReference type="EMBL" id="JAAFOW010000145">
    <property type="protein sequence ID" value="KAF5268148.1"/>
    <property type="molecule type" value="Genomic_DNA"/>
</dbReference>
<evidence type="ECO:0000313" key="4">
    <source>
        <dbReference type="Proteomes" id="UP000558688"/>
    </source>
</evidence>
<evidence type="ECO:0000256" key="2">
    <source>
        <dbReference type="SAM" id="Phobius"/>
    </source>
</evidence>
<protein>
    <submittedName>
        <fullName evidence="3">Uncharacterized protein</fullName>
    </submittedName>
</protein>
<gene>
    <name evidence="3" type="ORF">FOXYS1_968</name>
</gene>
<keyword evidence="2" id="KW-1133">Transmembrane helix</keyword>
<name>A0A8H5ANE6_FUSOX</name>
<keyword evidence="2" id="KW-0812">Transmembrane</keyword>
<reference evidence="3" key="1">
    <citation type="submission" date="2020-02" db="EMBL/GenBank/DDBJ databases">
        <title>Identification and distribution of gene clusters putatively required for synthesis of sphingolipid metabolism inhibitors in phylogenetically diverse species of the filamentous fungus Fusarium.</title>
        <authorList>
            <person name="Kim H.-S."/>
            <person name="Busman M."/>
            <person name="Brown D.W."/>
            <person name="Divon H."/>
            <person name="Uhlig S."/>
            <person name="Proctor R.H."/>
        </authorList>
    </citation>
    <scope>NUCLEOTIDE SEQUENCE [LARGE SCALE GENOMIC DNA]</scope>
    <source>
        <strain evidence="3">NRRL 39464</strain>
    </source>
</reference>
<feature type="transmembrane region" description="Helical" evidence="2">
    <location>
        <begin position="495"/>
        <end position="515"/>
    </location>
</feature>
<evidence type="ECO:0000256" key="1">
    <source>
        <dbReference type="SAM" id="MobiDB-lite"/>
    </source>
</evidence>
<evidence type="ECO:0000313" key="3">
    <source>
        <dbReference type="EMBL" id="KAF5268148.1"/>
    </source>
</evidence>
<dbReference type="AlphaFoldDB" id="A0A8H5ANE6"/>
<keyword evidence="2" id="KW-0472">Membrane</keyword>
<comment type="caution">
    <text evidence="3">The sequence shown here is derived from an EMBL/GenBank/DDBJ whole genome shotgun (WGS) entry which is preliminary data.</text>
</comment>
<sequence>MTLPVTAWKCLFIYKSDEALCPTYAHIVGPSPHPLLLEVAVPLHTVVTRPYVVVSQDITVSIDHMVTQEKKDKLGYIVAYQEMLLWFDLPYLPDPWVSRLSLQQKRSFEALVEEASALSDQARHPYNIQQLFVIWTYTQGSSARSCQKEIKPQSRQLFKVAARHLANSESRTQIVLDAMTLFCITRLFMEHEPRKQILDTLDRFDAILNTGYQADTPLVLDYCLVSLHRVLIASDFLGRSVHLANFVAQLRLPQLMLGMNDCHMDIYWSQRLLSRRSHLCALNATHQQVGLSIKLAPLQLDDEASDDCITVKVDDQIVSLSQDTDTLILLEDEMGRRSNEEEDLREMANMALSMFSQPLCASITKYAGLSALLLVEIISLLIIFFVAPCTLAYFAWFIRQRVAVLDIPEIEHTQAAFLITTFHAFFLALLAWGTIPYYSFIGAFSRKSQICVYVGFWLLFLAYICTSMFMIHVVAYWEGIFDINNMAAISKECKAMLFVAAISLILALVLVTIFMRLKDHEGLFPPLMEQVFADFRFSVRRVGRFLYSKPDGKRIDAAAAQEVVYRTGRVGSERSGQASETHTTRGIVPHRRRTSTSSTSIMSCISGWKLILVAAIFIAPFFTVLQTAPPTPRCIKLNPTAPESTVLNNEPSERPKPTVAVLATGGTALGKGGSPTDTSHYVSGASHIDSVIDLIRLGFQETAHVVTHQIL</sequence>
<feature type="transmembrane region" description="Helical" evidence="2">
    <location>
        <begin position="371"/>
        <end position="396"/>
    </location>
</feature>
<feature type="transmembrane region" description="Helical" evidence="2">
    <location>
        <begin position="450"/>
        <end position="475"/>
    </location>
</feature>
<accession>A0A8H5ANE6</accession>
<dbReference type="Proteomes" id="UP000558688">
    <property type="component" value="Unassembled WGS sequence"/>
</dbReference>
<feature type="transmembrane region" description="Helical" evidence="2">
    <location>
        <begin position="416"/>
        <end position="438"/>
    </location>
</feature>